<dbReference type="GO" id="GO:0016810">
    <property type="term" value="F:hydrolase activity, acting on carbon-nitrogen (but not peptide) bonds"/>
    <property type="evidence" value="ECO:0007669"/>
    <property type="project" value="InterPro"/>
</dbReference>
<reference evidence="3 4" key="1">
    <citation type="submission" date="2019-03" db="EMBL/GenBank/DDBJ databases">
        <title>Genomic Encyclopedia of Type Strains, Phase IV (KMG-IV): sequencing the most valuable type-strain genomes for metagenomic binning, comparative biology and taxonomic classification.</title>
        <authorList>
            <person name="Goeker M."/>
        </authorList>
    </citation>
    <scope>NUCLEOTIDE SEQUENCE [LARGE SCALE GENOMIC DNA]</scope>
    <source>
        <strain evidence="3 4">DSM 21944</strain>
    </source>
</reference>
<name>A0A4R3LKI7_9GAMM</name>
<dbReference type="Pfam" id="PF07676">
    <property type="entry name" value="PD40"/>
    <property type="match status" value="4"/>
</dbReference>
<feature type="domain" description="Amidohydrolase-related" evidence="2">
    <location>
        <begin position="705"/>
        <end position="1035"/>
    </location>
</feature>
<feature type="chain" id="PRO_5020982239" evidence="1">
    <location>
        <begin position="20"/>
        <end position="1091"/>
    </location>
</feature>
<dbReference type="SUPFAM" id="SSF51338">
    <property type="entry name" value="Composite domain of metallo-dependent hydrolases"/>
    <property type="match status" value="1"/>
</dbReference>
<proteinExistence type="predicted"/>
<gene>
    <name evidence="3" type="ORF">EDC25_1046</name>
</gene>
<keyword evidence="1" id="KW-0732">Signal</keyword>
<feature type="signal peptide" evidence="1">
    <location>
        <begin position="1"/>
        <end position="19"/>
    </location>
</feature>
<dbReference type="Gene3D" id="1.20.58.520">
    <property type="entry name" value="Amidohydrolase"/>
    <property type="match status" value="1"/>
</dbReference>
<dbReference type="InterPro" id="IPR032466">
    <property type="entry name" value="Metal_Hydrolase"/>
</dbReference>
<evidence type="ECO:0000259" key="2">
    <source>
        <dbReference type="Pfam" id="PF01979"/>
    </source>
</evidence>
<keyword evidence="3" id="KW-0378">Hydrolase</keyword>
<dbReference type="SUPFAM" id="SSF82171">
    <property type="entry name" value="DPP6 N-terminal domain-like"/>
    <property type="match status" value="2"/>
</dbReference>
<dbReference type="Gene3D" id="2.120.10.30">
    <property type="entry name" value="TolB, C-terminal domain"/>
    <property type="match status" value="3"/>
</dbReference>
<dbReference type="Proteomes" id="UP000294599">
    <property type="component" value="Unassembled WGS sequence"/>
</dbReference>
<sequence length="1091" mass="119630">MAKALIWIVGALTATAALAADAPKWDVNTVQGEARHARFSTDEGTWMNVDVSPDGRTLVFDLLGDLYTLPISGGNARRITSGPAFDVQPRFSPDGSQISFTSDRGGGDNIWRAKPDGSDARAVTQETFRLLNNAVWTPDGQFLIARKHFTARRSLGAGEMWMYHAGAGGEGLQLTKKKNDQQDAGEPAVSPDGRYVYFSEDVSPGPNFEYNRDGNGTIYAIRRLDRESGELVDLVRIQGGAVRPQPSPDGKQLAFVRRIREKTALSLFDLETGQIRTLWDGLSHDQQEAWAIFGVYPNFNWTPDSRHIVIWAQGKLWRVSAADGSQAQIPFTAEVDQQLSEPVRASYRLEEGSFTPKMIRDAATSPDGRTLVFHAVGSLWSKRLPDGRPQRISSTDAFDYMPSFSHDGRQLVFVRYSDEEQSRIIVRDMASGRERVVSQRPGFYFDPVFSPDGRSIAYSKQRASGLIDYRFALDTGLWLQPLDGSAPRRLHRDGRSPQFSANGSRVYYFSGGGMEKKLSSIGIDGTEPREHFNLKYTTSVSISPDDKWVAFTELYNAYVAPMPNTGGAVDLNKDTRALPVARVSQDAGPYLHWSGNGSRLHWVLGDRYFTRELKDAFAFLPGAPATLPKPEDAQSVEIGLSLPLDTPSGSVAFTNARLVTMRGDEVIDNGTLVVAGDRIQAIGPAADVRAPSGARVIDLGGRTIGPGIIDVHAHASHFSTGPSPQANWAYYANLAYGITTMHDPSATSETVFAQSELVKAGLTVGPRVFSTGTILYGADGDFKVVVNSLDDARAHLRRLKSLGTFSVKSYNQPRRDQRQQINQAARELDMLVVMEGGSTFFHNLTMILDGSTSVEHNLPVAPLYKDVIQLWSATQVGQTPTLVVAYGGSSGENWWYQKEEVWKNEKLLRFFPREQIDARSMRRTAMPDEQYFHPTVAESVKALHDAGVPVQVGGHGQLQGLATHWEIWMLAQGGFTPHEALQAATINGARLLGLDRDLGSLEVGKRADLVVYGADPLQDIRNTEDIDYVMVNGRLFDGGTMAEIGGRQRPAPTFYWQRHGAAAATAAGIGLPGPTAECHCPKSATSQLILP</sequence>
<dbReference type="PANTHER" id="PTHR43135">
    <property type="entry name" value="ALPHA-D-RIBOSE 1-METHYLPHOSPHONATE 5-TRIPHOSPHATE DIPHOSPHATASE"/>
    <property type="match status" value="1"/>
</dbReference>
<dbReference type="SUPFAM" id="SSF51556">
    <property type="entry name" value="Metallo-dependent hydrolases"/>
    <property type="match status" value="1"/>
</dbReference>
<evidence type="ECO:0000313" key="4">
    <source>
        <dbReference type="Proteomes" id="UP000294599"/>
    </source>
</evidence>
<comment type="caution">
    <text evidence="3">The sequence shown here is derived from an EMBL/GenBank/DDBJ whole genome shotgun (WGS) entry which is preliminary data.</text>
</comment>
<dbReference type="Gene3D" id="2.30.40.10">
    <property type="entry name" value="Urease, subunit C, domain 1"/>
    <property type="match status" value="1"/>
</dbReference>
<dbReference type="EMBL" id="SMAF01000004">
    <property type="protein sequence ID" value="TCT00019.1"/>
    <property type="molecule type" value="Genomic_DNA"/>
</dbReference>
<dbReference type="AlphaFoldDB" id="A0A4R3LKI7"/>
<dbReference type="RefSeq" id="WP_240639733.1">
    <property type="nucleotide sequence ID" value="NZ_JBHLWF010000088.1"/>
</dbReference>
<dbReference type="InterPro" id="IPR011042">
    <property type="entry name" value="6-blade_b-propeller_TolB-like"/>
</dbReference>
<organism evidence="3 4">
    <name type="scientific">Pseudofulvimonas gallinarii</name>
    <dbReference type="NCBI Taxonomy" id="634155"/>
    <lineage>
        <taxon>Bacteria</taxon>
        <taxon>Pseudomonadati</taxon>
        <taxon>Pseudomonadota</taxon>
        <taxon>Gammaproteobacteria</taxon>
        <taxon>Lysobacterales</taxon>
        <taxon>Rhodanobacteraceae</taxon>
        <taxon>Pseudofulvimonas</taxon>
    </lineage>
</organism>
<keyword evidence="4" id="KW-1185">Reference proteome</keyword>
<dbReference type="InterPro" id="IPR011059">
    <property type="entry name" value="Metal-dep_hydrolase_composite"/>
</dbReference>
<dbReference type="PANTHER" id="PTHR43135:SF3">
    <property type="entry name" value="ALPHA-D-RIBOSE 1-METHYLPHOSPHONATE 5-TRIPHOSPHATE DIPHOSPHATASE"/>
    <property type="match status" value="1"/>
</dbReference>
<dbReference type="Gene3D" id="3.40.50.10910">
    <property type="entry name" value="Amidohydrolase"/>
    <property type="match status" value="1"/>
</dbReference>
<accession>A0A4R3LKI7</accession>
<dbReference type="InterPro" id="IPR051781">
    <property type="entry name" value="Metallo-dep_Hydrolase"/>
</dbReference>
<dbReference type="Pfam" id="PF01979">
    <property type="entry name" value="Amidohydro_1"/>
    <property type="match status" value="1"/>
</dbReference>
<dbReference type="InterPro" id="IPR011659">
    <property type="entry name" value="WD40"/>
</dbReference>
<evidence type="ECO:0000313" key="3">
    <source>
        <dbReference type="EMBL" id="TCT00019.1"/>
    </source>
</evidence>
<evidence type="ECO:0000256" key="1">
    <source>
        <dbReference type="SAM" id="SignalP"/>
    </source>
</evidence>
<dbReference type="InterPro" id="IPR006680">
    <property type="entry name" value="Amidohydro-rel"/>
</dbReference>
<protein>
    <submittedName>
        <fullName evidence="3">Imidazolonepropionase-like amidohydrolase</fullName>
    </submittedName>
</protein>
<dbReference type="Gene3D" id="3.30.110.90">
    <property type="entry name" value="Amidohydrolase"/>
    <property type="match status" value="1"/>
</dbReference>